<name>A0A448PE67_9ACTO</name>
<keyword evidence="2" id="KW-1185">Reference proteome</keyword>
<accession>A0A448PE67</accession>
<evidence type="ECO:0000313" key="2">
    <source>
        <dbReference type="Proteomes" id="UP000269542"/>
    </source>
</evidence>
<dbReference type="Proteomes" id="UP000269542">
    <property type="component" value="Chromosome"/>
</dbReference>
<proteinExistence type="predicted"/>
<organism evidence="1 2">
    <name type="scientific">Trueperella bialowiezensis</name>
    <dbReference type="NCBI Taxonomy" id="312285"/>
    <lineage>
        <taxon>Bacteria</taxon>
        <taxon>Bacillati</taxon>
        <taxon>Actinomycetota</taxon>
        <taxon>Actinomycetes</taxon>
        <taxon>Actinomycetales</taxon>
        <taxon>Actinomycetaceae</taxon>
        <taxon>Trueperella</taxon>
    </lineage>
</organism>
<dbReference type="AlphaFoldDB" id="A0A448PE67"/>
<gene>
    <name evidence="1" type="ORF">NCTC13354_00944</name>
</gene>
<protein>
    <submittedName>
        <fullName evidence="1">Uncharacterized protein</fullName>
    </submittedName>
</protein>
<dbReference type="KEGG" id="tbw:NCTC13354_00944"/>
<dbReference type="EMBL" id="LR134476">
    <property type="protein sequence ID" value="VEI13233.1"/>
    <property type="molecule type" value="Genomic_DNA"/>
</dbReference>
<reference evidence="1 2" key="1">
    <citation type="submission" date="2018-12" db="EMBL/GenBank/DDBJ databases">
        <authorList>
            <consortium name="Pathogen Informatics"/>
        </authorList>
    </citation>
    <scope>NUCLEOTIDE SEQUENCE [LARGE SCALE GENOMIC DNA]</scope>
    <source>
        <strain evidence="1 2">NCTC13354</strain>
    </source>
</reference>
<sequence length="108" mass="11748">MVDGEGGGSEGVELVESVLLDWAWFLAGGFEFDEADLVSGEDDEAVWDSGRAGGYEFPAESALGLDGFGEVLFECFFTHGPPARKQHSTAVRMFLSRVAYIAFYGFCF</sequence>
<evidence type="ECO:0000313" key="1">
    <source>
        <dbReference type="EMBL" id="VEI13233.1"/>
    </source>
</evidence>